<feature type="domain" description="DNA primase/polymerase bifunctional N-terminal" evidence="2">
    <location>
        <begin position="118"/>
        <end position="262"/>
    </location>
</feature>
<feature type="region of interest" description="Disordered" evidence="1">
    <location>
        <begin position="1"/>
        <end position="27"/>
    </location>
</feature>
<dbReference type="Pfam" id="PF09250">
    <property type="entry name" value="Prim-Pol"/>
    <property type="match status" value="1"/>
</dbReference>
<evidence type="ECO:0000256" key="1">
    <source>
        <dbReference type="SAM" id="MobiDB-lite"/>
    </source>
</evidence>
<evidence type="ECO:0000259" key="2">
    <source>
        <dbReference type="Pfam" id="PF09250"/>
    </source>
</evidence>
<dbReference type="KEGG" id="hrr:HZS55_09250"/>
<feature type="region of interest" description="Disordered" evidence="1">
    <location>
        <begin position="667"/>
        <end position="701"/>
    </location>
</feature>
<feature type="region of interest" description="Disordered" evidence="1">
    <location>
        <begin position="262"/>
        <end position="301"/>
    </location>
</feature>
<dbReference type="InterPro" id="IPR015330">
    <property type="entry name" value="DNA_primase/pol_bifunc_N"/>
</dbReference>
<feature type="compositionally biased region" description="Basic and acidic residues" evidence="1">
    <location>
        <begin position="205"/>
        <end position="215"/>
    </location>
</feature>
<feature type="region of interest" description="Disordered" evidence="1">
    <location>
        <begin position="187"/>
        <end position="220"/>
    </location>
</feature>
<feature type="region of interest" description="Disordered" evidence="1">
    <location>
        <begin position="42"/>
        <end position="88"/>
    </location>
</feature>
<evidence type="ECO:0000313" key="3">
    <source>
        <dbReference type="EMBL" id="QLH77470.1"/>
    </source>
</evidence>
<evidence type="ECO:0000313" key="4">
    <source>
        <dbReference type="Proteomes" id="UP000509667"/>
    </source>
</evidence>
<dbReference type="AlphaFoldDB" id="A0A7D5T466"/>
<reference evidence="3 4" key="1">
    <citation type="submission" date="2020-07" db="EMBL/GenBank/DDBJ databases">
        <title>Halosimplex pelagicum sp. nov. and Halosimplex rubrum sp. nov., isolated from salted brown alga Laminaria, and emended description of the genus Halosimplex.</title>
        <authorList>
            <person name="Cui H."/>
        </authorList>
    </citation>
    <scope>NUCLEOTIDE SEQUENCE [LARGE SCALE GENOMIC DNA]</scope>
    <source>
        <strain evidence="3 4">R27</strain>
    </source>
</reference>
<sequence>MSDEVPLEKRVARELKRHPEASPLQLAGALRADPAAVAEILDEDLPDQVGGLSEDAGNRVRGSRTRAQSDLDTGSEWDTSGDHENPIDVSDVTDEERAAMLREYLEAYVDEFGQVPRLMPLDDEGKGPIIQGKCRLDSPEGRSFLADGEEAIRQIREEGARGFALYAGKWDHGTDDVVFVDHDEDEFPAPTGEPTLRIMSGSGRADGHETYRNDPEDPVANARVGDNLGEIRAENWYVVAPGSVHPTGGVYHVVEDRDIATLADEDLDDSMRPASGRHDRDESESPVQDLDGEGDRPDDDTVDERLERAFANSHDGDRIQKVWNGRYRAAGFDDRSAAEFWLANRLDSWVARGDRTTVRRLMDRANLQKWPERPDDSYRGSVLSEVGYQDWYYDPDHYESEGDTAGGGAPGPETCEPPAVDFEEFDREERWEELQGDRYDDYVDAHGPVIWGDHAGAGKTTNAGRAAADRDREFVALFDKHEKAREFVLDEATPAVDFHLKGGSQKLHDTCMDADHAGDEVDCPDHPEGSCPHMCPIYDLAKDEDARQRYEAVVQELGPVQAHMILDLPDHDTDGSCEWLDQFDDLESANRVVGVHEYQLLKTVRDGRDVIVDESPSALKTERTLDIEGIARTATALEAIADLQGTPDTLDEFARFARDAMNALAGDETPDSLADLTPPDVESETYYQPVDPDDLPADVDPDDVEQRTIREDVGMPGEGYRTREEFVVERSRTAETFAQAKLAYNETIVSRMRRDEWDGAPLCFDALLAAAVEAGAEPDAARQAIAVPTLLESCPWCGEDLVDDNGARVCSDADCSWHEADQDLTRQGGEQARAIARLDTDDGSPAGLDYYALPLASDLPESPLVLDATATPAKVAALFDVPQDRVVVDGDELLESNLHVTQVLDGQYHAGTIRRALDEDRKLAERIQRTIDTVGDLHQQPLFIGPKALLERFDFPDNGETLHYHAARGLNRAECDAVVCIGAPHPAVDDLQRDAELFGQGTHDVRAGGEEYSTRRETAPPVYRKLCYEDDAGDGRAIATKDFSGLVGELWRETREKELVQAVHRIRPLLADTTKHAYLLTNVPTEIPVDELATFEELADPLEAMLPVPEGAVDLLEAVHDAVDGAGPDGFRAGQLVERRDDGSIANKVDGYHRLAQLSGLDVTPRTVYGWVHALEDVGLLTPERYEQHAGVSYAVDPATLKSALSVLSSNGGFKVAATRRLRALLQDSGSGLGWLAWARDVFDLHGDSESGVVPSGGGGSGA</sequence>
<protein>
    <submittedName>
        <fullName evidence="3">Bifunctional DNA primase/polymerase</fullName>
    </submittedName>
</protein>
<dbReference type="OrthoDB" id="232718at2157"/>
<keyword evidence="4" id="KW-1185">Reference proteome</keyword>
<organism evidence="3 4">
    <name type="scientific">Halosimplex rubrum</name>
    <dbReference type="NCBI Taxonomy" id="869889"/>
    <lineage>
        <taxon>Archaea</taxon>
        <taxon>Methanobacteriati</taxon>
        <taxon>Methanobacteriota</taxon>
        <taxon>Stenosarchaea group</taxon>
        <taxon>Halobacteria</taxon>
        <taxon>Halobacteriales</taxon>
        <taxon>Haloarculaceae</taxon>
        <taxon>Halosimplex</taxon>
    </lineage>
</organism>
<feature type="compositionally biased region" description="Basic and acidic residues" evidence="1">
    <location>
        <begin position="1"/>
        <end position="20"/>
    </location>
</feature>
<feature type="compositionally biased region" description="Acidic residues" evidence="1">
    <location>
        <begin position="691"/>
        <end position="701"/>
    </location>
</feature>
<dbReference type="RefSeq" id="WP_179911396.1">
    <property type="nucleotide sequence ID" value="NZ_CP058910.1"/>
</dbReference>
<feature type="compositionally biased region" description="Polar residues" evidence="1">
    <location>
        <begin position="65"/>
        <end position="78"/>
    </location>
</feature>
<dbReference type="Proteomes" id="UP000509667">
    <property type="component" value="Chromosome"/>
</dbReference>
<proteinExistence type="predicted"/>
<accession>A0A7D5T466</accession>
<name>A0A7D5T466_9EURY</name>
<dbReference type="GeneID" id="56078047"/>
<feature type="compositionally biased region" description="Acidic residues" evidence="1">
    <location>
        <begin position="290"/>
        <end position="301"/>
    </location>
</feature>
<gene>
    <name evidence="3" type="ORF">HZS55_09250</name>
</gene>
<dbReference type="EMBL" id="CP058910">
    <property type="protein sequence ID" value="QLH77470.1"/>
    <property type="molecule type" value="Genomic_DNA"/>
</dbReference>